<comment type="subcellular location">
    <subcellularLocation>
        <location evidence="1">Membrane</location>
        <topology evidence="1">Multi-pass membrane protein</topology>
    </subcellularLocation>
</comment>
<dbReference type="InterPro" id="IPR019379">
    <property type="entry name" value="Gamma_Secretase_Asp_P_PEN2"/>
</dbReference>
<sequence>MDLRRVNNTEKLAMCRKYFFAGFFVLPFLWVVNSVWFFKEAFRKPHYTEQADIRSYVIRSMIGAVIWLAIIITWVIFYQTKRVEWGSFGDSLLFIIPYGSA</sequence>
<keyword evidence="4 8" id="KW-0812">Transmembrane</keyword>
<dbReference type="PANTHER" id="PTHR16318">
    <property type="entry name" value="GAMMA-SECRETASE SUBUNIT PEN-2"/>
    <property type="match status" value="1"/>
</dbReference>
<accession>A0AAE1A159</accession>
<dbReference type="Proteomes" id="UP001283361">
    <property type="component" value="Unassembled WGS sequence"/>
</dbReference>
<feature type="transmembrane region" description="Helical" evidence="8">
    <location>
        <begin position="58"/>
        <end position="78"/>
    </location>
</feature>
<evidence type="ECO:0000256" key="8">
    <source>
        <dbReference type="SAM" id="Phobius"/>
    </source>
</evidence>
<comment type="caution">
    <text evidence="9">The sequence shown here is derived from an EMBL/GenBank/DDBJ whole genome shotgun (WGS) entry which is preliminary data.</text>
</comment>
<proteinExistence type="inferred from homology"/>
<keyword evidence="6 8" id="KW-1133">Transmembrane helix</keyword>
<feature type="transmembrane region" description="Helical" evidence="8">
    <location>
        <begin position="18"/>
        <end position="38"/>
    </location>
</feature>
<gene>
    <name evidence="9" type="ORF">RRG08_031606</name>
</gene>
<organism evidence="9 10">
    <name type="scientific">Elysia crispata</name>
    <name type="common">lettuce slug</name>
    <dbReference type="NCBI Taxonomy" id="231223"/>
    <lineage>
        <taxon>Eukaryota</taxon>
        <taxon>Metazoa</taxon>
        <taxon>Spiralia</taxon>
        <taxon>Lophotrochozoa</taxon>
        <taxon>Mollusca</taxon>
        <taxon>Gastropoda</taxon>
        <taxon>Heterobranchia</taxon>
        <taxon>Euthyneura</taxon>
        <taxon>Panpulmonata</taxon>
        <taxon>Sacoglossa</taxon>
        <taxon>Placobranchoidea</taxon>
        <taxon>Plakobranchidae</taxon>
        <taxon>Elysia</taxon>
    </lineage>
</organism>
<comment type="similarity">
    <text evidence="2">Belongs to the PEN-2 family.</text>
</comment>
<reference evidence="9" key="1">
    <citation type="journal article" date="2023" name="G3 (Bethesda)">
        <title>A reference genome for the long-term kleptoplast-retaining sea slug Elysia crispata morphotype clarki.</title>
        <authorList>
            <person name="Eastman K.E."/>
            <person name="Pendleton A.L."/>
            <person name="Shaikh M.A."/>
            <person name="Suttiyut T."/>
            <person name="Ogas R."/>
            <person name="Tomko P."/>
            <person name="Gavelis G."/>
            <person name="Widhalm J.R."/>
            <person name="Wisecaver J.H."/>
        </authorList>
    </citation>
    <scope>NUCLEOTIDE SEQUENCE</scope>
    <source>
        <strain evidence="9">ECLA1</strain>
    </source>
</reference>
<evidence type="ECO:0000313" key="10">
    <source>
        <dbReference type="Proteomes" id="UP001283361"/>
    </source>
</evidence>
<dbReference type="EMBL" id="JAWDGP010002850">
    <property type="protein sequence ID" value="KAK3779315.1"/>
    <property type="molecule type" value="Genomic_DNA"/>
</dbReference>
<dbReference type="Pfam" id="PF10251">
    <property type="entry name" value="PEN-2"/>
    <property type="match status" value="1"/>
</dbReference>
<dbReference type="GO" id="GO:0070765">
    <property type="term" value="C:gamma-secretase complex"/>
    <property type="evidence" value="ECO:0007669"/>
    <property type="project" value="TreeGrafter"/>
</dbReference>
<keyword evidence="7 8" id="KW-0472">Membrane</keyword>
<evidence type="ECO:0000256" key="7">
    <source>
        <dbReference type="ARBA" id="ARBA00023136"/>
    </source>
</evidence>
<evidence type="ECO:0000313" key="9">
    <source>
        <dbReference type="EMBL" id="KAK3779315.1"/>
    </source>
</evidence>
<evidence type="ECO:0000256" key="4">
    <source>
        <dbReference type="ARBA" id="ARBA00022692"/>
    </source>
</evidence>
<evidence type="ECO:0000256" key="6">
    <source>
        <dbReference type="ARBA" id="ARBA00022989"/>
    </source>
</evidence>
<evidence type="ECO:0000256" key="2">
    <source>
        <dbReference type="ARBA" id="ARBA00009607"/>
    </source>
</evidence>
<name>A0AAE1A159_9GAST</name>
<keyword evidence="5" id="KW-0914">Notch signaling pathway</keyword>
<dbReference type="GO" id="GO:0007220">
    <property type="term" value="P:Notch receptor processing"/>
    <property type="evidence" value="ECO:0007669"/>
    <property type="project" value="TreeGrafter"/>
</dbReference>
<protein>
    <recommendedName>
        <fullName evidence="3">Gamma-secretase subunit PEN-2</fullName>
    </recommendedName>
</protein>
<dbReference type="GO" id="GO:0007219">
    <property type="term" value="P:Notch signaling pathway"/>
    <property type="evidence" value="ECO:0007669"/>
    <property type="project" value="UniProtKB-KW"/>
</dbReference>
<dbReference type="AlphaFoldDB" id="A0AAE1A159"/>
<keyword evidence="10" id="KW-1185">Reference proteome</keyword>
<evidence type="ECO:0000256" key="1">
    <source>
        <dbReference type="ARBA" id="ARBA00004141"/>
    </source>
</evidence>
<dbReference type="PANTHER" id="PTHR16318:SF0">
    <property type="entry name" value="GAMMA-SECRETASE SUBUNIT PEN-2"/>
    <property type="match status" value="1"/>
</dbReference>
<evidence type="ECO:0000256" key="5">
    <source>
        <dbReference type="ARBA" id="ARBA00022976"/>
    </source>
</evidence>
<evidence type="ECO:0000256" key="3">
    <source>
        <dbReference type="ARBA" id="ARBA00018306"/>
    </source>
</evidence>